<keyword evidence="4" id="KW-0238">DNA-binding</keyword>
<dbReference type="CDD" id="cd12148">
    <property type="entry name" value="fungal_TF_MHR"/>
    <property type="match status" value="1"/>
</dbReference>
<feature type="region of interest" description="Disordered" evidence="7">
    <location>
        <begin position="83"/>
        <end position="108"/>
    </location>
</feature>
<dbReference type="Pfam" id="PF00172">
    <property type="entry name" value="Zn_clus"/>
    <property type="match status" value="1"/>
</dbReference>
<dbReference type="PANTHER" id="PTHR31001">
    <property type="entry name" value="UNCHARACTERIZED TRANSCRIPTIONAL REGULATORY PROTEIN"/>
    <property type="match status" value="1"/>
</dbReference>
<dbReference type="InterPro" id="IPR050613">
    <property type="entry name" value="Sec_Metabolite_Reg"/>
</dbReference>
<keyword evidence="5" id="KW-0804">Transcription</keyword>
<dbReference type="GO" id="GO:0008270">
    <property type="term" value="F:zinc ion binding"/>
    <property type="evidence" value="ECO:0007669"/>
    <property type="project" value="InterPro"/>
</dbReference>
<evidence type="ECO:0000256" key="4">
    <source>
        <dbReference type="ARBA" id="ARBA00023125"/>
    </source>
</evidence>
<dbReference type="EMBL" id="RCNU01000014">
    <property type="protein sequence ID" value="RWQ92269.1"/>
    <property type="molecule type" value="Genomic_DNA"/>
</dbReference>
<dbReference type="Pfam" id="PF04082">
    <property type="entry name" value="Fungal_trans"/>
    <property type="match status" value="1"/>
</dbReference>
<organism evidence="9 10">
    <name type="scientific">Byssochlamys spectabilis</name>
    <name type="common">Paecilomyces variotii</name>
    <dbReference type="NCBI Taxonomy" id="264951"/>
    <lineage>
        <taxon>Eukaryota</taxon>
        <taxon>Fungi</taxon>
        <taxon>Dikarya</taxon>
        <taxon>Ascomycota</taxon>
        <taxon>Pezizomycotina</taxon>
        <taxon>Eurotiomycetes</taxon>
        <taxon>Eurotiomycetidae</taxon>
        <taxon>Eurotiales</taxon>
        <taxon>Thermoascaceae</taxon>
        <taxon>Paecilomyces</taxon>
    </lineage>
</organism>
<dbReference type="SMART" id="SM00066">
    <property type="entry name" value="GAL4"/>
    <property type="match status" value="1"/>
</dbReference>
<dbReference type="Gene3D" id="4.10.240.10">
    <property type="entry name" value="Zn(2)-C6 fungal-type DNA-binding domain"/>
    <property type="match status" value="1"/>
</dbReference>
<dbReference type="InterPro" id="IPR007219">
    <property type="entry name" value="XnlR_reg_dom"/>
</dbReference>
<dbReference type="GO" id="GO:0000981">
    <property type="term" value="F:DNA-binding transcription factor activity, RNA polymerase II-specific"/>
    <property type="evidence" value="ECO:0007669"/>
    <property type="project" value="InterPro"/>
</dbReference>
<protein>
    <submittedName>
        <fullName evidence="9">Putative Zn(II)2Cys6 transcription factor</fullName>
    </submittedName>
</protein>
<evidence type="ECO:0000256" key="1">
    <source>
        <dbReference type="ARBA" id="ARBA00004123"/>
    </source>
</evidence>
<dbReference type="InterPro" id="IPR001138">
    <property type="entry name" value="Zn2Cys6_DnaBD"/>
</dbReference>
<dbReference type="PANTHER" id="PTHR31001:SF40">
    <property type="entry name" value="ZN(II)2CYS6 TRANSCRIPTION FACTOR (EUROFUNG)"/>
    <property type="match status" value="1"/>
</dbReference>
<dbReference type="STRING" id="264951.A0A443HKF0"/>
<dbReference type="GO" id="GO:0003677">
    <property type="term" value="F:DNA binding"/>
    <property type="evidence" value="ECO:0007669"/>
    <property type="project" value="UniProtKB-KW"/>
</dbReference>
<sequence length="652" mass="72778">MESASRRLPVSCENCRRRKIRCLNSEEKAPCDTCLRRGYAATCTFRRESVSQAPAPSGELSKQILDLSSLIKQNISLTTASLEQQRGVRPSVSPQSEPTSGIACPASDDTNTQAFPTGRLLISASSHVQCLPFNRVGDASLLELIQEPVCNPFASFPFSAGTSNIQHDIFHSLPSFNLCDKLKDIFLNVFSPLFHILHEPTFEAKYRDFKQDPQSTPLSFLALMFVIFSLSITSLDDHDPLLAEIEHGSSPSGNAQSLASRYRSAAMKCLSADNFMSQHNLCTLQSLILLIYALSHAGAPVWSLLGSTLHIAIAIGCSVDPDQLNVHIIEAEERRRCWAALMMLYTIQSTCFGKIMPFQIQANVALPANVDDHDLIDATRDSIRSSTQRLTQMSYLLCKFHLYNLGFQICRISSSNILPSRDLVVKLDEQLGTELKRHMSLFENVVDMPFYHVAHFYIVSNYTHHLILLLHRPYLGAIDGVQLGEPLGAHVRESCRRCNDSAMKILSNFESFHHNPQLKPYRWYINGFGSFQAFMAITTLLVIMTKTEISPTLNLAITTAIRTCMDIFRDMAGKSELCAKALAVLEPSVRNQMSDIQQAPLGETSFITPPTSVPDRSISDSWDNLSSLENWIRDIPSDQWLLPSGFPWGSLR</sequence>
<name>A0A443HKF0_BYSSP</name>
<dbReference type="SMART" id="SM00906">
    <property type="entry name" value="Fungal_trans"/>
    <property type="match status" value="1"/>
</dbReference>
<dbReference type="InterPro" id="IPR036864">
    <property type="entry name" value="Zn2-C6_fun-type_DNA-bd_sf"/>
</dbReference>
<evidence type="ECO:0000313" key="9">
    <source>
        <dbReference type="EMBL" id="RWQ92269.1"/>
    </source>
</evidence>
<keyword evidence="2" id="KW-0479">Metal-binding</keyword>
<evidence type="ECO:0000256" key="3">
    <source>
        <dbReference type="ARBA" id="ARBA00023015"/>
    </source>
</evidence>
<dbReference type="CDD" id="cd00067">
    <property type="entry name" value="GAL4"/>
    <property type="match status" value="1"/>
</dbReference>
<dbReference type="GO" id="GO:0005634">
    <property type="term" value="C:nucleus"/>
    <property type="evidence" value="ECO:0007669"/>
    <property type="project" value="UniProtKB-SubCell"/>
</dbReference>
<evidence type="ECO:0000256" key="5">
    <source>
        <dbReference type="ARBA" id="ARBA00023163"/>
    </source>
</evidence>
<feature type="domain" description="Zn(2)-C6 fungal-type" evidence="8">
    <location>
        <begin position="11"/>
        <end position="45"/>
    </location>
</feature>
<dbReference type="GO" id="GO:0006351">
    <property type="term" value="P:DNA-templated transcription"/>
    <property type="evidence" value="ECO:0007669"/>
    <property type="project" value="InterPro"/>
</dbReference>
<evidence type="ECO:0000256" key="6">
    <source>
        <dbReference type="ARBA" id="ARBA00023242"/>
    </source>
</evidence>
<dbReference type="RefSeq" id="XP_028481914.1">
    <property type="nucleotide sequence ID" value="XM_028625099.1"/>
</dbReference>
<dbReference type="AlphaFoldDB" id="A0A443HKF0"/>
<dbReference type="PROSITE" id="PS50048">
    <property type="entry name" value="ZN2_CY6_FUNGAL_2"/>
    <property type="match status" value="1"/>
</dbReference>
<reference evidence="9 10" key="1">
    <citation type="journal article" date="2018" name="Front. Microbiol.">
        <title>Genomic and genetic insights into a cosmopolitan fungus, Paecilomyces variotii (Eurotiales).</title>
        <authorList>
            <person name="Urquhart A.S."/>
            <person name="Mondo S.J."/>
            <person name="Makela M.R."/>
            <person name="Hane J.K."/>
            <person name="Wiebenga A."/>
            <person name="He G."/>
            <person name="Mihaltcheva S."/>
            <person name="Pangilinan J."/>
            <person name="Lipzen A."/>
            <person name="Barry K."/>
            <person name="de Vries R.P."/>
            <person name="Grigoriev I.V."/>
            <person name="Idnurm A."/>
        </authorList>
    </citation>
    <scope>NUCLEOTIDE SEQUENCE [LARGE SCALE GENOMIC DNA]</scope>
    <source>
        <strain evidence="9 10">CBS 101075</strain>
    </source>
</reference>
<keyword evidence="6" id="KW-0539">Nucleus</keyword>
<dbReference type="VEuPathDB" id="FungiDB:C8Q69DRAFT_108996"/>
<evidence type="ECO:0000256" key="2">
    <source>
        <dbReference type="ARBA" id="ARBA00022723"/>
    </source>
</evidence>
<keyword evidence="3" id="KW-0805">Transcription regulation</keyword>
<comment type="subcellular location">
    <subcellularLocation>
        <location evidence="1">Nucleus</location>
    </subcellularLocation>
</comment>
<comment type="caution">
    <text evidence="9">The sequence shown here is derived from an EMBL/GenBank/DDBJ whole genome shotgun (WGS) entry which is preliminary data.</text>
</comment>
<accession>A0A443HKF0</accession>
<keyword evidence="10" id="KW-1185">Reference proteome</keyword>
<gene>
    <name evidence="9" type="ORF">C8Q69DRAFT_108996</name>
</gene>
<evidence type="ECO:0000313" key="10">
    <source>
        <dbReference type="Proteomes" id="UP000283841"/>
    </source>
</evidence>
<dbReference type="SUPFAM" id="SSF57701">
    <property type="entry name" value="Zn2/Cys6 DNA-binding domain"/>
    <property type="match status" value="1"/>
</dbReference>
<proteinExistence type="predicted"/>
<dbReference type="Proteomes" id="UP000283841">
    <property type="component" value="Unassembled WGS sequence"/>
</dbReference>
<evidence type="ECO:0000256" key="7">
    <source>
        <dbReference type="SAM" id="MobiDB-lite"/>
    </source>
</evidence>
<evidence type="ECO:0000259" key="8">
    <source>
        <dbReference type="PROSITE" id="PS50048"/>
    </source>
</evidence>
<dbReference type="PROSITE" id="PS00463">
    <property type="entry name" value="ZN2_CY6_FUNGAL_1"/>
    <property type="match status" value="1"/>
</dbReference>
<dbReference type="GeneID" id="39594376"/>